<evidence type="ECO:0000256" key="4">
    <source>
        <dbReference type="ARBA" id="ARBA00022741"/>
    </source>
</evidence>
<dbReference type="InterPro" id="IPR030946">
    <property type="entry name" value="EcfA2"/>
</dbReference>
<dbReference type="Gene3D" id="3.40.50.300">
    <property type="entry name" value="P-loop containing nucleotide triphosphate hydrolases"/>
    <property type="match status" value="1"/>
</dbReference>
<keyword evidence="11" id="KW-1185">Reference proteome</keyword>
<evidence type="ECO:0000256" key="6">
    <source>
        <dbReference type="ARBA" id="ARBA00022967"/>
    </source>
</evidence>
<dbReference type="Proteomes" id="UP000062963">
    <property type="component" value="Chromosome"/>
</dbReference>
<dbReference type="EC" id="7.-.-.-" evidence="8"/>
<keyword evidence="2 8" id="KW-0813">Transport</keyword>
<keyword evidence="5 8" id="KW-0067">ATP-binding</keyword>
<dbReference type="AlphaFoldDB" id="A0A0K2JEY8"/>
<dbReference type="KEGG" id="skn:SKUN_00227"/>
<sequence length="305" mass="34620">MSKVKKQPKIEALQNVDITFTNVSYVYSPKTPYEYTSLQDINVVIKPGKITAIIGSTGSGKSTLIQHINGLLIPTTGVVDTNGFIIKAKQKRIKNIKQLRKSIGLVFQFPEYQLFEETIEKDIMFGPVHLGETKEVARENAKKYLEMVGLPLNYLERSPFDLSGGQKRRVAIAGILAMEGNTLILDEPTAGLDPEGEEDFIKLFQRINKEQNKRIILVTHNMDHVLEIADEVIALKEGRVFKVGSPFEIFKDKNLLQELLIEPPKIYHLIYQLQEKGLDLTNVNIRTIDQLAKKIIEHKEQKRKG</sequence>
<proteinExistence type="inferred from homology"/>
<dbReference type="InterPro" id="IPR027417">
    <property type="entry name" value="P-loop_NTPase"/>
</dbReference>
<dbReference type="InterPro" id="IPR003439">
    <property type="entry name" value="ABC_transporter-like_ATP-bd"/>
</dbReference>
<dbReference type="NCBIfam" id="TIGR04521">
    <property type="entry name" value="ECF_ATPase_2"/>
    <property type="match status" value="1"/>
</dbReference>
<dbReference type="PANTHER" id="PTHR43553">
    <property type="entry name" value="HEAVY METAL TRANSPORTER"/>
    <property type="match status" value="1"/>
</dbReference>
<evidence type="ECO:0000256" key="3">
    <source>
        <dbReference type="ARBA" id="ARBA00022475"/>
    </source>
</evidence>
<comment type="subcellular location">
    <subcellularLocation>
        <location evidence="1 8">Cell membrane</location>
        <topology evidence="1 8">Peripheral membrane protein</topology>
    </subcellularLocation>
</comment>
<dbReference type="SMR" id="A0A0K2JEY8"/>
<dbReference type="FunFam" id="3.40.50.300:FF:000224">
    <property type="entry name" value="Energy-coupling factor transporter ATP-binding protein EcfA"/>
    <property type="match status" value="1"/>
</dbReference>
<dbReference type="InterPro" id="IPR050095">
    <property type="entry name" value="ECF_ABC_transporter_ATP-bd"/>
</dbReference>
<evidence type="ECO:0000256" key="8">
    <source>
        <dbReference type="RuleBase" id="RU365104"/>
    </source>
</evidence>
<organism evidence="10 11">
    <name type="scientific">Spiroplasma kunkelii CR2-3x</name>
    <dbReference type="NCBI Taxonomy" id="273035"/>
    <lineage>
        <taxon>Bacteria</taxon>
        <taxon>Bacillati</taxon>
        <taxon>Mycoplasmatota</taxon>
        <taxon>Mollicutes</taxon>
        <taxon>Entomoplasmatales</taxon>
        <taxon>Spiroplasmataceae</taxon>
        <taxon>Spiroplasma</taxon>
    </lineage>
</organism>
<dbReference type="RefSeq" id="WP_053390493.1">
    <property type="nucleotide sequence ID" value="NZ_CP010899.1"/>
</dbReference>
<evidence type="ECO:0000256" key="1">
    <source>
        <dbReference type="ARBA" id="ARBA00004202"/>
    </source>
</evidence>
<dbReference type="SMART" id="SM00382">
    <property type="entry name" value="AAA"/>
    <property type="match status" value="1"/>
</dbReference>
<protein>
    <recommendedName>
        <fullName evidence="8">Energy-coupling factor transporter ATP-binding protein EcfA2</fullName>
        <ecNumber evidence="8">7.-.-.-</ecNumber>
    </recommendedName>
</protein>
<evidence type="ECO:0000256" key="5">
    <source>
        <dbReference type="ARBA" id="ARBA00022840"/>
    </source>
</evidence>
<keyword evidence="7 8" id="KW-0472">Membrane</keyword>
<gene>
    <name evidence="10" type="primary">cbiO</name>
    <name evidence="10" type="ORF">SKUN_00227</name>
</gene>
<accession>A0A0K2JEY8</accession>
<evidence type="ECO:0000256" key="2">
    <source>
        <dbReference type="ARBA" id="ARBA00022448"/>
    </source>
</evidence>
<dbReference type="GO" id="GO:0042626">
    <property type="term" value="F:ATPase-coupled transmembrane transporter activity"/>
    <property type="evidence" value="ECO:0007669"/>
    <property type="project" value="TreeGrafter"/>
</dbReference>
<name>A0A0K2JEY8_SPIKU</name>
<comment type="function">
    <text evidence="8">ATP-binding (A) component of a common energy-coupling factor (ECF) ABC-transporter complex.</text>
</comment>
<dbReference type="PROSITE" id="PS50893">
    <property type="entry name" value="ABC_TRANSPORTER_2"/>
    <property type="match status" value="1"/>
</dbReference>
<feature type="domain" description="ABC transporter" evidence="9">
    <location>
        <begin position="13"/>
        <end position="262"/>
    </location>
</feature>
<dbReference type="OrthoDB" id="9784332at2"/>
<evidence type="ECO:0000313" key="11">
    <source>
        <dbReference type="Proteomes" id="UP000062963"/>
    </source>
</evidence>
<dbReference type="EMBL" id="CP010899">
    <property type="protein sequence ID" value="ALA97149.1"/>
    <property type="molecule type" value="Genomic_DNA"/>
</dbReference>
<evidence type="ECO:0000256" key="7">
    <source>
        <dbReference type="ARBA" id="ARBA00023136"/>
    </source>
</evidence>
<keyword evidence="6" id="KW-1278">Translocase</keyword>
<comment type="subunit">
    <text evidence="8">Forms a stable energy-coupling factor (ECF) transporter complex composed of 2 membrane-embedded substrate-binding proteins (S component), 2 ATP-binding proteins (A component) and 2 transmembrane proteins (T component).</text>
</comment>
<dbReference type="PATRIC" id="fig|273035.7.peg.270"/>
<dbReference type="PANTHER" id="PTHR43553:SF27">
    <property type="entry name" value="ENERGY-COUPLING FACTOR TRANSPORTER ATP-BINDING PROTEIN ECFA2"/>
    <property type="match status" value="1"/>
</dbReference>
<dbReference type="InterPro" id="IPR015856">
    <property type="entry name" value="ABC_transpr_CbiO/EcfA_su"/>
</dbReference>
<dbReference type="STRING" id="273035.SKUN_00227"/>
<dbReference type="Pfam" id="PF00005">
    <property type="entry name" value="ABC_tran"/>
    <property type="match status" value="1"/>
</dbReference>
<reference evidence="10 11" key="1">
    <citation type="journal article" date="2015" name="Genome Announc.">
        <title>Complete Genome Sequence of Spiroplasma kunkelii Strain CR2-3x, Causal Agent of Corn Stunt Disease in Zea mays L.</title>
        <authorList>
            <person name="Davis R.E."/>
            <person name="Shao J."/>
            <person name="Dally E.L."/>
            <person name="Zhao Y."/>
            <person name="Gasparich G.E."/>
            <person name="Gaynor B.J."/>
            <person name="Athey J.C."/>
            <person name="Harrison N.A."/>
            <person name="Donofrio N."/>
        </authorList>
    </citation>
    <scope>NUCLEOTIDE SEQUENCE [LARGE SCALE GENOMIC DNA]</scope>
    <source>
        <strain evidence="10 11">CR2-3x</strain>
    </source>
</reference>
<dbReference type="SUPFAM" id="SSF52540">
    <property type="entry name" value="P-loop containing nucleoside triphosphate hydrolases"/>
    <property type="match status" value="1"/>
</dbReference>
<dbReference type="InterPro" id="IPR003593">
    <property type="entry name" value="AAA+_ATPase"/>
</dbReference>
<keyword evidence="4 8" id="KW-0547">Nucleotide-binding</keyword>
<dbReference type="PROSITE" id="PS00211">
    <property type="entry name" value="ABC_TRANSPORTER_1"/>
    <property type="match status" value="1"/>
</dbReference>
<comment type="similarity">
    <text evidence="8">Belongs to the ABC transporter superfamily. Energy-coupling factor EcfA family.</text>
</comment>
<dbReference type="GO" id="GO:0043190">
    <property type="term" value="C:ATP-binding cassette (ABC) transporter complex"/>
    <property type="evidence" value="ECO:0007669"/>
    <property type="project" value="TreeGrafter"/>
</dbReference>
<evidence type="ECO:0000313" key="10">
    <source>
        <dbReference type="EMBL" id="ALA97149.1"/>
    </source>
</evidence>
<dbReference type="GO" id="GO:0005524">
    <property type="term" value="F:ATP binding"/>
    <property type="evidence" value="ECO:0007669"/>
    <property type="project" value="UniProtKB-UniRule"/>
</dbReference>
<keyword evidence="3 8" id="KW-1003">Cell membrane</keyword>
<dbReference type="InterPro" id="IPR017871">
    <property type="entry name" value="ABC_transporter-like_CS"/>
</dbReference>
<dbReference type="GO" id="GO:0016887">
    <property type="term" value="F:ATP hydrolysis activity"/>
    <property type="evidence" value="ECO:0007669"/>
    <property type="project" value="InterPro"/>
</dbReference>
<dbReference type="CDD" id="cd03225">
    <property type="entry name" value="ABC_cobalt_CbiO_domain1"/>
    <property type="match status" value="1"/>
</dbReference>
<evidence type="ECO:0000259" key="9">
    <source>
        <dbReference type="PROSITE" id="PS50893"/>
    </source>
</evidence>